<feature type="binding site" evidence="15">
    <location>
        <position position="29"/>
    </location>
    <ligand>
        <name>Zn(2+)</name>
        <dbReference type="ChEBI" id="CHEBI:29105"/>
        <label>2</label>
        <note>catalytic</note>
    </ligand>
</feature>
<keyword evidence="8 15" id="KW-0862">Zinc</keyword>
<dbReference type="InterPro" id="IPR036375">
    <property type="entry name" value="Hemopexin-like_dom_sf"/>
</dbReference>
<sequence>AGNDLFLVAVHELGHALGLEHSNDPSAIMAPFYQYMETHNFKLPQDDLQGIQKIYGPPAEPLEPTRPLPTLPVRRIHSPSERKHERQPRPPRPPLGDRPATPGAKPNICDGNFNTVALFRGEMFVFKEVTVEPGYPHSLGELGSCLPREGIDTALRWEPVGKTYFFKGERYWRYSEERRATDPGYPKPITVWKGIPQAPQGAFISKEGYYTYFYKGRDYWKFDNQKLSVEPGYPRNILRDWMGCNQKEAERRKERRLPQDDVDIMVTINDVPGSVNAVAVVIPCILSLCILVLVYTIFQFKNKAGPQPVTYYKRPVQEWV</sequence>
<evidence type="ECO:0000313" key="23">
    <source>
        <dbReference type="Proteomes" id="UP000242450"/>
    </source>
</evidence>
<accession>A0A212CAR1</accession>
<feature type="repeat" description="Hemopexin" evidence="17">
    <location>
        <begin position="197"/>
        <end position="244"/>
    </location>
</feature>
<protein>
    <recommendedName>
        <fullName evidence="24">MMP24</fullName>
    </recommendedName>
</protein>
<gene>
    <name evidence="22" type="ORF">Celaphus_00007924</name>
</gene>
<feature type="compositionally biased region" description="Pro residues" evidence="18">
    <location>
        <begin position="58"/>
        <end position="70"/>
    </location>
</feature>
<evidence type="ECO:0000256" key="14">
    <source>
        <dbReference type="PIRSR" id="PIRSR621190-1"/>
    </source>
</evidence>
<evidence type="ECO:0000256" key="15">
    <source>
        <dbReference type="PIRSR" id="PIRSR621190-2"/>
    </source>
</evidence>
<evidence type="ECO:0000256" key="5">
    <source>
        <dbReference type="ARBA" id="ARBA00022723"/>
    </source>
</evidence>
<evidence type="ECO:0008006" key="24">
    <source>
        <dbReference type="Google" id="ProtNLM"/>
    </source>
</evidence>
<evidence type="ECO:0000256" key="9">
    <source>
        <dbReference type="ARBA" id="ARBA00022837"/>
    </source>
</evidence>
<evidence type="ECO:0000256" key="6">
    <source>
        <dbReference type="ARBA" id="ARBA00022737"/>
    </source>
</evidence>
<proteinExistence type="predicted"/>
<feature type="binding site" evidence="15">
    <location>
        <position position="21"/>
    </location>
    <ligand>
        <name>Zn(2+)</name>
        <dbReference type="ChEBI" id="CHEBI:29105"/>
        <label>2</label>
        <note>catalytic</note>
    </ligand>
</feature>
<dbReference type="GO" id="GO:0005886">
    <property type="term" value="C:plasma membrane"/>
    <property type="evidence" value="ECO:0007669"/>
    <property type="project" value="TreeGrafter"/>
</dbReference>
<evidence type="ECO:0000256" key="13">
    <source>
        <dbReference type="ARBA" id="ARBA00023145"/>
    </source>
</evidence>
<evidence type="ECO:0000256" key="7">
    <source>
        <dbReference type="ARBA" id="ARBA00022801"/>
    </source>
</evidence>
<keyword evidence="23" id="KW-1185">Reference proteome</keyword>
<dbReference type="SMART" id="SM00120">
    <property type="entry name" value="HX"/>
    <property type="match status" value="2"/>
</dbReference>
<keyword evidence="6" id="KW-0677">Repeat</keyword>
<dbReference type="Proteomes" id="UP000242450">
    <property type="component" value="Chromosome 23"/>
</dbReference>
<feature type="active site" evidence="14">
    <location>
        <position position="12"/>
    </location>
</feature>
<feature type="domain" description="Peptidase M10 metallopeptidase" evidence="20">
    <location>
        <begin position="2"/>
        <end position="56"/>
    </location>
</feature>
<keyword evidence="9 15" id="KW-0106">Calcium</keyword>
<evidence type="ECO:0000256" key="2">
    <source>
        <dbReference type="ARBA" id="ARBA00022670"/>
    </source>
</evidence>
<dbReference type="SUPFAM" id="SSF50923">
    <property type="entry name" value="Hemopexin-like domain"/>
    <property type="match status" value="1"/>
</dbReference>
<feature type="binding site" evidence="15">
    <location>
        <position position="154"/>
    </location>
    <ligand>
        <name>Ca(2+)</name>
        <dbReference type="ChEBI" id="CHEBI:29108"/>
        <label>5</label>
    </ligand>
</feature>
<dbReference type="Gene3D" id="3.40.390.10">
    <property type="entry name" value="Collagenase (Catalytic Domain)"/>
    <property type="match status" value="1"/>
</dbReference>
<feature type="modified residue" description="Phosphotyrosine; by PKDCC" evidence="16">
    <location>
        <position position="185"/>
    </location>
</feature>
<keyword evidence="7" id="KW-0378">Hydrolase</keyword>
<dbReference type="InterPro" id="IPR001818">
    <property type="entry name" value="Pept_M10_metallopeptidase"/>
</dbReference>
<evidence type="ECO:0000256" key="11">
    <source>
        <dbReference type="ARBA" id="ARBA00023049"/>
    </source>
</evidence>
<dbReference type="PRINTS" id="PR00138">
    <property type="entry name" value="MATRIXIN"/>
</dbReference>
<evidence type="ECO:0000256" key="10">
    <source>
        <dbReference type="ARBA" id="ARBA00022989"/>
    </source>
</evidence>
<dbReference type="InterPro" id="IPR024079">
    <property type="entry name" value="MetalloPept_cat_dom_sf"/>
</dbReference>
<evidence type="ECO:0000256" key="12">
    <source>
        <dbReference type="ARBA" id="ARBA00023136"/>
    </source>
</evidence>
<keyword evidence="11" id="KW-0482">Metalloprotease</keyword>
<evidence type="ECO:0000256" key="16">
    <source>
        <dbReference type="PIRSR" id="PIRSR621190-4"/>
    </source>
</evidence>
<dbReference type="CDD" id="cd00094">
    <property type="entry name" value="HX"/>
    <property type="match status" value="1"/>
</dbReference>
<dbReference type="PROSITE" id="PS51642">
    <property type="entry name" value="HEMOPEXIN_2"/>
    <property type="match status" value="2"/>
</dbReference>
<dbReference type="Pfam" id="PF00413">
    <property type="entry name" value="Peptidase_M10"/>
    <property type="match status" value="1"/>
</dbReference>
<evidence type="ECO:0000313" key="22">
    <source>
        <dbReference type="EMBL" id="OWK03069.1"/>
    </source>
</evidence>
<feature type="binding site" evidence="15">
    <location>
        <position position="152"/>
    </location>
    <ligand>
        <name>Ca(2+)</name>
        <dbReference type="ChEBI" id="CHEBI:29108"/>
        <label>4</label>
    </ligand>
</feature>
<comment type="cofactor">
    <cofactor evidence="15">
        <name>Ca(2+)</name>
        <dbReference type="ChEBI" id="CHEBI:29108"/>
    </cofactor>
    <text evidence="15">Can bind about 5 Ca(2+) ions per subunit.</text>
</comment>
<dbReference type="Pfam" id="PF00045">
    <property type="entry name" value="Hemopexin"/>
    <property type="match status" value="2"/>
</dbReference>
<evidence type="ECO:0000256" key="4">
    <source>
        <dbReference type="ARBA" id="ARBA00022692"/>
    </source>
</evidence>
<keyword evidence="2" id="KW-0645">Protease</keyword>
<evidence type="ECO:0000259" key="21">
    <source>
        <dbReference type="Pfam" id="PF11857"/>
    </source>
</evidence>
<comment type="cofactor">
    <cofactor evidence="15">
        <name>Zn(2+)</name>
        <dbReference type="ChEBI" id="CHEBI:29105"/>
    </cofactor>
    <text evidence="15">Binds 2 Zn(2+) ions per subunit.</text>
</comment>
<comment type="caution">
    <text evidence="22">The sequence shown here is derived from an EMBL/GenBank/DDBJ whole genome shotgun (WGS) entry which is preliminary data.</text>
</comment>
<dbReference type="GO" id="GO:0005615">
    <property type="term" value="C:extracellular space"/>
    <property type="evidence" value="ECO:0007669"/>
    <property type="project" value="TreeGrafter"/>
</dbReference>
<feature type="binding site" evidence="15">
    <location>
        <position position="15"/>
    </location>
    <ligand>
        <name>Zn(2+)</name>
        <dbReference type="ChEBI" id="CHEBI:29105"/>
        <label>2</label>
        <note>catalytic</note>
    </ligand>
</feature>
<feature type="compositionally biased region" description="Basic and acidic residues" evidence="18">
    <location>
        <begin position="78"/>
        <end position="88"/>
    </location>
</feature>
<dbReference type="PANTHER" id="PTHR10201">
    <property type="entry name" value="MATRIX METALLOPROTEINASE"/>
    <property type="match status" value="1"/>
</dbReference>
<dbReference type="PANTHER" id="PTHR10201:SF138">
    <property type="entry name" value="MATRIX METALLOPROTEINASE-24"/>
    <property type="match status" value="1"/>
</dbReference>
<dbReference type="GO" id="GO:0006508">
    <property type="term" value="P:proteolysis"/>
    <property type="evidence" value="ECO:0007669"/>
    <property type="project" value="UniProtKB-KW"/>
</dbReference>
<keyword evidence="5 15" id="KW-0479">Metal-binding</keyword>
<comment type="subcellular location">
    <subcellularLocation>
        <location evidence="1">Membrane</location>
        <topology evidence="1">Single-pass type I membrane protein</topology>
    </subcellularLocation>
</comment>
<evidence type="ECO:0000256" key="1">
    <source>
        <dbReference type="ARBA" id="ARBA00004479"/>
    </source>
</evidence>
<evidence type="ECO:0000259" key="20">
    <source>
        <dbReference type="Pfam" id="PF00413"/>
    </source>
</evidence>
<organism evidence="22 23">
    <name type="scientific">Cervus elaphus hippelaphus</name>
    <name type="common">European red deer</name>
    <dbReference type="NCBI Taxonomy" id="46360"/>
    <lineage>
        <taxon>Eukaryota</taxon>
        <taxon>Metazoa</taxon>
        <taxon>Chordata</taxon>
        <taxon>Craniata</taxon>
        <taxon>Vertebrata</taxon>
        <taxon>Euteleostomi</taxon>
        <taxon>Mammalia</taxon>
        <taxon>Eutheria</taxon>
        <taxon>Laurasiatheria</taxon>
        <taxon>Artiodactyla</taxon>
        <taxon>Ruminantia</taxon>
        <taxon>Pecora</taxon>
        <taxon>Cervidae</taxon>
        <taxon>Cervinae</taxon>
        <taxon>Cervus</taxon>
    </lineage>
</organism>
<dbReference type="Pfam" id="PF11857">
    <property type="entry name" value="DUF3377"/>
    <property type="match status" value="1"/>
</dbReference>
<feature type="region of interest" description="Disordered" evidence="18">
    <location>
        <begin position="52"/>
        <end position="108"/>
    </location>
</feature>
<feature type="binding site" evidence="15">
    <location>
        <position position="11"/>
    </location>
    <ligand>
        <name>Zn(2+)</name>
        <dbReference type="ChEBI" id="CHEBI:29105"/>
        <label>2</label>
        <note>catalytic</note>
    </ligand>
</feature>
<keyword evidence="10 19" id="KW-1133">Transmembrane helix</keyword>
<evidence type="ECO:0000256" key="3">
    <source>
        <dbReference type="ARBA" id="ARBA00022685"/>
    </source>
</evidence>
<dbReference type="InterPro" id="IPR021190">
    <property type="entry name" value="Pept_M10A"/>
</dbReference>
<evidence type="ECO:0000256" key="18">
    <source>
        <dbReference type="SAM" id="MobiDB-lite"/>
    </source>
</evidence>
<keyword evidence="3" id="KW-0165">Cleavage on pair of basic residues</keyword>
<feature type="repeat" description="Hemopexin" evidence="17">
    <location>
        <begin position="148"/>
        <end position="196"/>
    </location>
</feature>
<keyword evidence="4 19" id="KW-0812">Transmembrane</keyword>
<evidence type="ECO:0000256" key="19">
    <source>
        <dbReference type="SAM" id="Phobius"/>
    </source>
</evidence>
<reference evidence="22 23" key="1">
    <citation type="journal article" date="2018" name="Mol. Genet. Genomics">
        <title>The red deer Cervus elaphus genome CerEla1.0: sequencing, annotating, genes, and chromosomes.</title>
        <authorList>
            <person name="Bana N.A."/>
            <person name="Nyiri A."/>
            <person name="Nagy J."/>
            <person name="Frank K."/>
            <person name="Nagy T."/>
            <person name="Steger V."/>
            <person name="Schiller M."/>
            <person name="Lakatos P."/>
            <person name="Sugar L."/>
            <person name="Horn P."/>
            <person name="Barta E."/>
            <person name="Orosz L."/>
        </authorList>
    </citation>
    <scope>NUCLEOTIDE SEQUENCE [LARGE SCALE GENOMIC DNA]</scope>
    <source>
        <strain evidence="22">Hungarian</strain>
    </source>
</reference>
<dbReference type="EMBL" id="MKHE01000023">
    <property type="protein sequence ID" value="OWK03069.1"/>
    <property type="molecule type" value="Genomic_DNA"/>
</dbReference>
<dbReference type="InterPro" id="IPR018487">
    <property type="entry name" value="Hemopexin-like_repeat"/>
</dbReference>
<dbReference type="GO" id="GO:0031012">
    <property type="term" value="C:extracellular matrix"/>
    <property type="evidence" value="ECO:0007669"/>
    <property type="project" value="InterPro"/>
</dbReference>
<keyword evidence="12 19" id="KW-0472">Membrane</keyword>
<dbReference type="OrthoDB" id="406838at2759"/>
<feature type="non-terminal residue" evidence="22">
    <location>
        <position position="1"/>
    </location>
</feature>
<name>A0A212CAR1_CEREH</name>
<dbReference type="GO" id="GO:0008270">
    <property type="term" value="F:zinc ion binding"/>
    <property type="evidence" value="ECO:0007669"/>
    <property type="project" value="InterPro"/>
</dbReference>
<evidence type="ECO:0000256" key="17">
    <source>
        <dbReference type="PROSITE-ProRule" id="PRU01011"/>
    </source>
</evidence>
<dbReference type="AlphaFoldDB" id="A0A212CAR1"/>
<dbReference type="InterPro" id="IPR000585">
    <property type="entry name" value="Hemopexin-like_dom"/>
</dbReference>
<feature type="domain" description="Peptidase M10A matrix metallopeptidase C-terminal" evidence="21">
    <location>
        <begin position="251"/>
        <end position="320"/>
    </location>
</feature>
<dbReference type="InterPro" id="IPR021805">
    <property type="entry name" value="Pept_M10A_metallopeptidase_C"/>
</dbReference>
<dbReference type="GO" id="GO:0030198">
    <property type="term" value="P:extracellular matrix organization"/>
    <property type="evidence" value="ECO:0007669"/>
    <property type="project" value="TreeGrafter"/>
</dbReference>
<evidence type="ECO:0000256" key="8">
    <source>
        <dbReference type="ARBA" id="ARBA00022833"/>
    </source>
</evidence>
<dbReference type="GO" id="GO:0030574">
    <property type="term" value="P:collagen catabolic process"/>
    <property type="evidence" value="ECO:0007669"/>
    <property type="project" value="TreeGrafter"/>
</dbReference>
<dbReference type="GO" id="GO:0004222">
    <property type="term" value="F:metalloendopeptidase activity"/>
    <property type="evidence" value="ECO:0007669"/>
    <property type="project" value="InterPro"/>
</dbReference>
<dbReference type="SUPFAM" id="SSF55486">
    <property type="entry name" value="Metalloproteases ('zincins'), catalytic domain"/>
    <property type="match status" value="1"/>
</dbReference>
<keyword evidence="13" id="KW-0865">Zymogen</keyword>
<feature type="transmembrane region" description="Helical" evidence="19">
    <location>
        <begin position="277"/>
        <end position="298"/>
    </location>
</feature>
<dbReference type="Gene3D" id="2.110.10.10">
    <property type="entry name" value="Hemopexin-like domain"/>
    <property type="match status" value="1"/>
</dbReference>
<feature type="binding site" evidence="15">
    <location>
        <position position="202"/>
    </location>
    <ligand>
        <name>Ca(2+)</name>
        <dbReference type="ChEBI" id="CHEBI:29108"/>
        <label>5</label>
    </ligand>
</feature>